<accession>A0A382AT32</accession>
<keyword evidence="1" id="KW-0378">Hydrolase</keyword>
<feature type="domain" description="Nudix hydrolase" evidence="2">
    <location>
        <begin position="1"/>
        <end position="34"/>
    </location>
</feature>
<proteinExistence type="predicted"/>
<feature type="non-terminal residue" evidence="3">
    <location>
        <position position="36"/>
    </location>
</feature>
<dbReference type="InterPro" id="IPR020084">
    <property type="entry name" value="NUDIX_hydrolase_CS"/>
</dbReference>
<organism evidence="3">
    <name type="scientific">marine metagenome</name>
    <dbReference type="NCBI Taxonomy" id="408172"/>
    <lineage>
        <taxon>unclassified sequences</taxon>
        <taxon>metagenomes</taxon>
        <taxon>ecological metagenomes</taxon>
    </lineage>
</organism>
<dbReference type="GO" id="GO:0016787">
    <property type="term" value="F:hydrolase activity"/>
    <property type="evidence" value="ECO:0007669"/>
    <property type="project" value="UniProtKB-KW"/>
</dbReference>
<sequence length="36" mass="4059">MPQGGVDQNENFLQAAKRELEEETGIKSVKLIKELD</sequence>
<dbReference type="PROSITE" id="PS00893">
    <property type="entry name" value="NUDIX_BOX"/>
    <property type="match status" value="1"/>
</dbReference>
<dbReference type="Pfam" id="PF00293">
    <property type="entry name" value="NUDIX"/>
    <property type="match status" value="1"/>
</dbReference>
<dbReference type="InterPro" id="IPR015797">
    <property type="entry name" value="NUDIX_hydrolase-like_dom_sf"/>
</dbReference>
<dbReference type="SUPFAM" id="SSF55811">
    <property type="entry name" value="Nudix"/>
    <property type="match status" value="1"/>
</dbReference>
<dbReference type="InterPro" id="IPR000086">
    <property type="entry name" value="NUDIX_hydrolase_dom"/>
</dbReference>
<dbReference type="EMBL" id="UINC01026704">
    <property type="protein sequence ID" value="SVB04628.1"/>
    <property type="molecule type" value="Genomic_DNA"/>
</dbReference>
<protein>
    <recommendedName>
        <fullName evidence="2">Nudix hydrolase domain-containing protein</fullName>
    </recommendedName>
</protein>
<evidence type="ECO:0000313" key="3">
    <source>
        <dbReference type="EMBL" id="SVB04628.1"/>
    </source>
</evidence>
<gene>
    <name evidence="3" type="ORF">METZ01_LOCUS157482</name>
</gene>
<evidence type="ECO:0000256" key="1">
    <source>
        <dbReference type="ARBA" id="ARBA00022801"/>
    </source>
</evidence>
<name>A0A382AT32_9ZZZZ</name>
<reference evidence="3" key="1">
    <citation type="submission" date="2018-05" db="EMBL/GenBank/DDBJ databases">
        <authorList>
            <person name="Lanie J.A."/>
            <person name="Ng W.-L."/>
            <person name="Kazmierczak K.M."/>
            <person name="Andrzejewski T.M."/>
            <person name="Davidsen T.M."/>
            <person name="Wayne K.J."/>
            <person name="Tettelin H."/>
            <person name="Glass J.I."/>
            <person name="Rusch D."/>
            <person name="Podicherti R."/>
            <person name="Tsui H.-C.T."/>
            <person name="Winkler M.E."/>
        </authorList>
    </citation>
    <scope>NUCLEOTIDE SEQUENCE</scope>
</reference>
<dbReference type="AlphaFoldDB" id="A0A382AT32"/>
<evidence type="ECO:0000259" key="2">
    <source>
        <dbReference type="Pfam" id="PF00293"/>
    </source>
</evidence>
<dbReference type="Gene3D" id="3.90.79.10">
    <property type="entry name" value="Nucleoside Triphosphate Pyrophosphohydrolase"/>
    <property type="match status" value="1"/>
</dbReference>